<feature type="domain" description="Amidase" evidence="4">
    <location>
        <begin position="145"/>
        <end position="291"/>
    </location>
</feature>
<dbReference type="SUPFAM" id="SSF75304">
    <property type="entry name" value="Amidase signature (AS) enzymes"/>
    <property type="match status" value="1"/>
</dbReference>
<dbReference type="GO" id="GO:0016787">
    <property type="term" value="F:hydrolase activity"/>
    <property type="evidence" value="ECO:0007669"/>
    <property type="project" value="UniProtKB-KW"/>
</dbReference>
<dbReference type="InterPro" id="IPR036928">
    <property type="entry name" value="AS_sf"/>
</dbReference>
<evidence type="ECO:0000313" key="6">
    <source>
        <dbReference type="Proteomes" id="UP000799429"/>
    </source>
</evidence>
<keyword evidence="2" id="KW-0378">Hydrolase</keyword>
<evidence type="ECO:0000313" key="5">
    <source>
        <dbReference type="EMBL" id="KAF2839400.1"/>
    </source>
</evidence>
<feature type="region of interest" description="Disordered" evidence="3">
    <location>
        <begin position="1"/>
        <end position="26"/>
    </location>
</feature>
<proteinExistence type="inferred from homology"/>
<comment type="caution">
    <text evidence="5">The sequence shown here is derived from an EMBL/GenBank/DDBJ whole genome shotgun (WGS) entry which is preliminary data.</text>
</comment>
<name>A0A9P4VRH6_9PEZI</name>
<protein>
    <submittedName>
        <fullName evidence="5">Amidase signature enzyme</fullName>
    </submittedName>
</protein>
<evidence type="ECO:0000256" key="2">
    <source>
        <dbReference type="ARBA" id="ARBA00022801"/>
    </source>
</evidence>
<dbReference type="Gene3D" id="3.90.1300.10">
    <property type="entry name" value="Amidase signature (AS) domain"/>
    <property type="match status" value="1"/>
</dbReference>
<dbReference type="Proteomes" id="UP000799429">
    <property type="component" value="Unassembled WGS sequence"/>
</dbReference>
<comment type="similarity">
    <text evidence="1">Belongs to the amidase family.</text>
</comment>
<keyword evidence="6" id="KW-1185">Reference proteome</keyword>
<dbReference type="AlphaFoldDB" id="A0A9P4VRH6"/>
<accession>A0A9P4VRH6</accession>
<evidence type="ECO:0000256" key="1">
    <source>
        <dbReference type="ARBA" id="ARBA00009199"/>
    </source>
</evidence>
<reference evidence="5" key="1">
    <citation type="journal article" date="2020" name="Stud. Mycol.">
        <title>101 Dothideomycetes genomes: a test case for predicting lifestyles and emergence of pathogens.</title>
        <authorList>
            <person name="Haridas S."/>
            <person name="Albert R."/>
            <person name="Binder M."/>
            <person name="Bloem J."/>
            <person name="Labutti K."/>
            <person name="Salamov A."/>
            <person name="Andreopoulos B."/>
            <person name="Baker S."/>
            <person name="Barry K."/>
            <person name="Bills G."/>
            <person name="Bluhm B."/>
            <person name="Cannon C."/>
            <person name="Castanera R."/>
            <person name="Culley D."/>
            <person name="Daum C."/>
            <person name="Ezra D."/>
            <person name="Gonzalez J."/>
            <person name="Henrissat B."/>
            <person name="Kuo A."/>
            <person name="Liang C."/>
            <person name="Lipzen A."/>
            <person name="Lutzoni F."/>
            <person name="Magnuson J."/>
            <person name="Mondo S."/>
            <person name="Nolan M."/>
            <person name="Ohm R."/>
            <person name="Pangilinan J."/>
            <person name="Park H.-J."/>
            <person name="Ramirez L."/>
            <person name="Alfaro M."/>
            <person name="Sun H."/>
            <person name="Tritt A."/>
            <person name="Yoshinaga Y."/>
            <person name="Zwiers L.-H."/>
            <person name="Turgeon B."/>
            <person name="Goodwin S."/>
            <person name="Spatafora J."/>
            <person name="Crous P."/>
            <person name="Grigoriev I."/>
        </authorList>
    </citation>
    <scope>NUCLEOTIDE SEQUENCE</scope>
    <source>
        <strain evidence="5">CBS 101060</strain>
    </source>
</reference>
<gene>
    <name evidence="5" type="ORF">M501DRAFT_1024333</name>
</gene>
<dbReference type="PANTHER" id="PTHR46072">
    <property type="entry name" value="AMIDASE-RELATED-RELATED"/>
    <property type="match status" value="1"/>
</dbReference>
<dbReference type="Pfam" id="PF01425">
    <property type="entry name" value="Amidase"/>
    <property type="match status" value="1"/>
</dbReference>
<sequence length="461" mass="50683">MLVSSDSWKAKTKKKTKTLAKVPSERRLSKHELDKVAKQRDLTSALFDQYLETHERDIVRQDATVIVEKVQRELTVRETTLAFCKAAAIAYRIRSTIKKNGKTMGPLHGLPISLKDQFRARGNDTTMAYIGWIGTYESCKDPELVHNVNSQTLNPNNQNLSSEGSSGGEGALQALPGSVVGFGTDIGGFLRVPAAFNGIFSLKPTHSRLSYRGVANVIPGETTYSSSVGVMGTSPDTIHLVLRSVVLTQPWIKDSNVVPILWAGTNDNKPLKLGILWTDGVVTTQPPIAVASDLWWMLLKVAFLKADGGYDIHQQLDLSGEPLVSPLRDAFQGRDYEAAYYWNSTADVDGQLVNAVIMLVAPHAAVIPGKFYHTAYTEVINLMDYRVVVIPVTKADKSIDKADPSYTPLNDVDAKNWNAYDPEIYDGAPLGVQIVARKLEEEKIWAIGKIVHEILKAAGIQ</sequence>
<evidence type="ECO:0000256" key="3">
    <source>
        <dbReference type="SAM" id="MobiDB-lite"/>
    </source>
</evidence>
<evidence type="ECO:0000259" key="4">
    <source>
        <dbReference type="Pfam" id="PF01425"/>
    </source>
</evidence>
<dbReference type="OrthoDB" id="6428749at2759"/>
<dbReference type="InterPro" id="IPR023631">
    <property type="entry name" value="Amidase_dom"/>
</dbReference>
<dbReference type="EMBL" id="MU006095">
    <property type="protein sequence ID" value="KAF2839400.1"/>
    <property type="molecule type" value="Genomic_DNA"/>
</dbReference>
<organism evidence="5 6">
    <name type="scientific">Patellaria atrata CBS 101060</name>
    <dbReference type="NCBI Taxonomy" id="1346257"/>
    <lineage>
        <taxon>Eukaryota</taxon>
        <taxon>Fungi</taxon>
        <taxon>Dikarya</taxon>
        <taxon>Ascomycota</taxon>
        <taxon>Pezizomycotina</taxon>
        <taxon>Dothideomycetes</taxon>
        <taxon>Dothideomycetes incertae sedis</taxon>
        <taxon>Patellariales</taxon>
        <taxon>Patellariaceae</taxon>
        <taxon>Patellaria</taxon>
    </lineage>
</organism>
<dbReference type="PANTHER" id="PTHR46072:SF8">
    <property type="entry name" value="AMIDASE DOMAIN-CONTAINING PROTEIN"/>
    <property type="match status" value="1"/>
</dbReference>